<dbReference type="InterPro" id="IPR014867">
    <property type="entry name" value="Spore_coat_CotH_CotH2/3/7"/>
</dbReference>
<sequence length="356" mass="41861">MNLPTFDIFIKPIDFRELKSDLWNDDPVPASLKINKKRVEIDLSYRGSHIREFIKKSYHISLFNFKGLNELHLNAEYKDPSLIRNKLSLDFFTSIGCLSPSSKHVFLSINGKAEGVYLQLESVDHNFLKKRNLPHGPIFYAINDDANFSLVSPIDNKAKTELYAGYERKTGLKSDSLILAEFIYLLNTTGKQEFETTIPSWLDIKQYFKWLAGVVCTQNYDGFVHNYALYRNEGTGLYEILPWDYDATWGRDINGLKMRYDYLRIEGFNTLTARLLDIDKFRKQYKEIMRGILDENFTVEAIEPQIHHLHSTIRPYLTQDPYVQDRIDIFDKEPDFILQFLKDRQNYLRKHLKDLD</sequence>
<dbReference type="RefSeq" id="WP_115453601.1">
    <property type="nucleotide sequence ID" value="NZ_QNQT01000011.1"/>
</dbReference>
<dbReference type="PANTHER" id="PTHR40050">
    <property type="entry name" value="INNER SPORE COAT PROTEIN H"/>
    <property type="match status" value="1"/>
</dbReference>
<dbReference type="AlphaFoldDB" id="A0A3D8GLQ2"/>
<comment type="caution">
    <text evidence="1">The sequence shown here is derived from an EMBL/GenBank/DDBJ whole genome shotgun (WGS) entry which is preliminary data.</text>
</comment>
<reference evidence="1 2" key="1">
    <citation type="submission" date="2018-07" db="EMBL/GenBank/DDBJ databases">
        <title>Bacillus sp. YLB-04 draft genome sequence.</title>
        <authorList>
            <person name="Yu L."/>
            <person name="Tang X."/>
        </authorList>
    </citation>
    <scope>NUCLEOTIDE SEQUENCE [LARGE SCALE GENOMIC DNA]</scope>
    <source>
        <strain evidence="1 2">YLB-04</strain>
    </source>
</reference>
<keyword evidence="2" id="KW-1185">Reference proteome</keyword>
<dbReference type="OrthoDB" id="3235126at2"/>
<organism evidence="1 2">
    <name type="scientific">Neobacillus piezotolerans</name>
    <dbReference type="NCBI Taxonomy" id="2259171"/>
    <lineage>
        <taxon>Bacteria</taxon>
        <taxon>Bacillati</taxon>
        <taxon>Bacillota</taxon>
        <taxon>Bacilli</taxon>
        <taxon>Bacillales</taxon>
        <taxon>Bacillaceae</taxon>
        <taxon>Neobacillus</taxon>
    </lineage>
</organism>
<dbReference type="PANTHER" id="PTHR40050:SF1">
    <property type="entry name" value="INNER SPORE COAT PROTEIN H"/>
    <property type="match status" value="1"/>
</dbReference>
<proteinExistence type="predicted"/>
<name>A0A3D8GLQ2_9BACI</name>
<dbReference type="Pfam" id="PF08757">
    <property type="entry name" value="CotH"/>
    <property type="match status" value="1"/>
</dbReference>
<keyword evidence="1" id="KW-0167">Capsid protein</keyword>
<dbReference type="Proteomes" id="UP000257144">
    <property type="component" value="Unassembled WGS sequence"/>
</dbReference>
<protein>
    <submittedName>
        <fullName evidence="1">Spore coat protein</fullName>
    </submittedName>
</protein>
<evidence type="ECO:0000313" key="2">
    <source>
        <dbReference type="Proteomes" id="UP000257144"/>
    </source>
</evidence>
<accession>A0A3D8GLQ2</accession>
<keyword evidence="1" id="KW-0946">Virion</keyword>
<gene>
    <name evidence="1" type="ORF">DRW41_18965</name>
</gene>
<evidence type="ECO:0000313" key="1">
    <source>
        <dbReference type="EMBL" id="RDU35363.1"/>
    </source>
</evidence>
<dbReference type="EMBL" id="QNQT01000011">
    <property type="protein sequence ID" value="RDU35363.1"/>
    <property type="molecule type" value="Genomic_DNA"/>
</dbReference>